<evidence type="ECO:0000256" key="9">
    <source>
        <dbReference type="SAM" id="MobiDB-lite"/>
    </source>
</evidence>
<dbReference type="GO" id="GO:0005737">
    <property type="term" value="C:cytoplasm"/>
    <property type="evidence" value="ECO:0007669"/>
    <property type="project" value="TreeGrafter"/>
</dbReference>
<evidence type="ECO:0000313" key="13">
    <source>
        <dbReference type="EMBL" id="CAD7639259.1"/>
    </source>
</evidence>
<dbReference type="EMBL" id="OC876449">
    <property type="protein sequence ID" value="CAD7639259.1"/>
    <property type="molecule type" value="Genomic_DNA"/>
</dbReference>
<dbReference type="GO" id="GO:0005856">
    <property type="term" value="C:cytoskeleton"/>
    <property type="evidence" value="ECO:0007669"/>
    <property type="project" value="UniProtKB-SubCell"/>
</dbReference>
<feature type="compositionally biased region" description="Polar residues" evidence="9">
    <location>
        <begin position="47"/>
        <end position="65"/>
    </location>
</feature>
<keyword evidence="2" id="KW-0963">Cytoplasm</keyword>
<evidence type="ECO:0000259" key="11">
    <source>
        <dbReference type="PROSITE" id="PS50010"/>
    </source>
</evidence>
<evidence type="ECO:0000256" key="1">
    <source>
        <dbReference type="ARBA" id="ARBA00004245"/>
    </source>
</evidence>
<name>A0A7R9LF16_9ACAR</name>
<dbReference type="PROSITE" id="PS50010">
    <property type="entry name" value="DH_2"/>
    <property type="match status" value="1"/>
</dbReference>
<dbReference type="Gene3D" id="3.30.40.10">
    <property type="entry name" value="Zinc/RING finger domain, C3HC4 (zinc finger)"/>
    <property type="match status" value="1"/>
</dbReference>
<feature type="compositionally biased region" description="Basic and acidic residues" evidence="9">
    <location>
        <begin position="91"/>
        <end position="100"/>
    </location>
</feature>
<feature type="non-terminal residue" evidence="13">
    <location>
        <position position="583"/>
    </location>
</feature>
<dbReference type="SUPFAM" id="SSF57903">
    <property type="entry name" value="FYVE/PHD zinc finger"/>
    <property type="match status" value="1"/>
</dbReference>
<dbReference type="Gene3D" id="1.20.900.10">
    <property type="entry name" value="Dbl homology (DH) domain"/>
    <property type="match status" value="1"/>
</dbReference>
<dbReference type="AlphaFoldDB" id="A0A7R9LF16"/>
<protein>
    <recommendedName>
        <fullName evidence="15">FYVE, RhoGEF and PH domain-containing protein 6</fullName>
    </recommendedName>
</protein>
<dbReference type="PANTHER" id="PTHR12673">
    <property type="entry name" value="FACIOGENITAL DYSPLASIA PROTEIN"/>
    <property type="match status" value="1"/>
</dbReference>
<evidence type="ECO:0000256" key="4">
    <source>
        <dbReference type="ARBA" id="ARBA00022723"/>
    </source>
</evidence>
<dbReference type="InterPro" id="IPR001849">
    <property type="entry name" value="PH_domain"/>
</dbReference>
<keyword evidence="14" id="KW-1185">Reference proteome</keyword>
<dbReference type="InterPro" id="IPR035899">
    <property type="entry name" value="DBL_dom_sf"/>
</dbReference>
<dbReference type="Pfam" id="PF01363">
    <property type="entry name" value="FYVE"/>
    <property type="match status" value="1"/>
</dbReference>
<keyword evidence="5 8" id="KW-0863">Zinc-finger</keyword>
<sequence length="583" mass="65427">MTNTSSSDITTGSRNPSNGNGGGVGGDLTPPPPPSSPPHTPVLIIQHSHSLDSLSSPQTTPADTSSEGDDYSLSSEPTNTSTSTATGGADSLDRRSPDYQRRKQQQKLFFIARELYSSEEVFIDVLHLLNTDFRAAVEPHIPDEALQSILKLLPQLLQINEQLVKDLKSRIDDWPNHQRISDVLVKICPFLKQYSLYIRDFEHISAAYDECQRRYPAFAAAVKEFESTARCQKLSVKHYMLKPVQRLPQYRLLLQDYLQHLAPDSLDYEDTCRALTIVSQVAEHANNSMKNNENISKLLSIQNSIIGGTEVIRPGRVFVKEGELMKLSRKGMQDRWFILFNDCLMYLTAVQNGVYRVNHELSLTGMRVSLPAQQDFQNEFSVISHTRSFSLAARSMKEREEWVLELNKAIKENTTKRISFAKSGSVCNDETLIPALDLGTVAPVWIPDARVTMCQLCTEEFSVTYRRHHCRCCGKVVCGPCSQNKAPLPYLKNRTARVCDECFEKLRQQMERHQKRMSAASGTSLDLSLSSASAATGAAASASDTDDSGWSGLREWPQLFARNLVRSSHRKAKHRYVPSVLKE</sequence>
<dbReference type="InterPro" id="IPR013083">
    <property type="entry name" value="Znf_RING/FYVE/PHD"/>
</dbReference>
<evidence type="ECO:0000256" key="5">
    <source>
        <dbReference type="ARBA" id="ARBA00022771"/>
    </source>
</evidence>
<feature type="region of interest" description="Disordered" evidence="9">
    <location>
        <begin position="1"/>
        <end position="100"/>
    </location>
</feature>
<organism evidence="13">
    <name type="scientific">Medioppia subpectinata</name>
    <dbReference type="NCBI Taxonomy" id="1979941"/>
    <lineage>
        <taxon>Eukaryota</taxon>
        <taxon>Metazoa</taxon>
        <taxon>Ecdysozoa</taxon>
        <taxon>Arthropoda</taxon>
        <taxon>Chelicerata</taxon>
        <taxon>Arachnida</taxon>
        <taxon>Acari</taxon>
        <taxon>Acariformes</taxon>
        <taxon>Sarcoptiformes</taxon>
        <taxon>Oribatida</taxon>
        <taxon>Brachypylina</taxon>
        <taxon>Oppioidea</taxon>
        <taxon>Oppiidae</taxon>
        <taxon>Medioppia</taxon>
    </lineage>
</organism>
<evidence type="ECO:0000259" key="12">
    <source>
        <dbReference type="PROSITE" id="PS50178"/>
    </source>
</evidence>
<dbReference type="Pfam" id="PF00169">
    <property type="entry name" value="PH"/>
    <property type="match status" value="1"/>
</dbReference>
<evidence type="ECO:0000313" key="14">
    <source>
        <dbReference type="Proteomes" id="UP000759131"/>
    </source>
</evidence>
<feature type="domain" description="DH" evidence="11">
    <location>
        <begin position="107"/>
        <end position="288"/>
    </location>
</feature>
<dbReference type="Proteomes" id="UP000759131">
    <property type="component" value="Unassembled WGS sequence"/>
</dbReference>
<dbReference type="InterPro" id="IPR011993">
    <property type="entry name" value="PH-like_dom_sf"/>
</dbReference>
<keyword evidence="7" id="KW-0206">Cytoskeleton</keyword>
<feature type="compositionally biased region" description="Low complexity" evidence="9">
    <location>
        <begin position="72"/>
        <end position="86"/>
    </location>
</feature>
<keyword evidence="3" id="KW-0344">Guanine-nucleotide releasing factor</keyword>
<dbReference type="GO" id="GO:0008270">
    <property type="term" value="F:zinc ion binding"/>
    <property type="evidence" value="ECO:0007669"/>
    <property type="project" value="UniProtKB-KW"/>
</dbReference>
<keyword evidence="4" id="KW-0479">Metal-binding</keyword>
<reference evidence="13" key="1">
    <citation type="submission" date="2020-11" db="EMBL/GenBank/DDBJ databases">
        <authorList>
            <person name="Tran Van P."/>
        </authorList>
    </citation>
    <scope>NUCLEOTIDE SEQUENCE</scope>
</reference>
<dbReference type="SMART" id="SM00325">
    <property type="entry name" value="RhoGEF"/>
    <property type="match status" value="1"/>
</dbReference>
<proteinExistence type="predicted"/>
<comment type="subcellular location">
    <subcellularLocation>
        <location evidence="1">Cytoplasm</location>
        <location evidence="1">Cytoskeleton</location>
    </subcellularLocation>
</comment>
<feature type="domain" description="FYVE-type" evidence="12">
    <location>
        <begin position="448"/>
        <end position="507"/>
    </location>
</feature>
<dbReference type="SMART" id="SM00064">
    <property type="entry name" value="FYVE"/>
    <property type="match status" value="1"/>
</dbReference>
<gene>
    <name evidence="13" type="ORF">OSB1V03_LOCUS17723</name>
</gene>
<dbReference type="OrthoDB" id="245697at2759"/>
<feature type="domain" description="PH" evidence="10">
    <location>
        <begin position="317"/>
        <end position="411"/>
    </location>
</feature>
<evidence type="ECO:0000256" key="7">
    <source>
        <dbReference type="ARBA" id="ARBA00023212"/>
    </source>
</evidence>
<dbReference type="Pfam" id="PF00621">
    <property type="entry name" value="RhoGEF"/>
    <property type="match status" value="1"/>
</dbReference>
<dbReference type="GO" id="GO:0005085">
    <property type="term" value="F:guanyl-nucleotide exchange factor activity"/>
    <property type="evidence" value="ECO:0007669"/>
    <property type="project" value="UniProtKB-KW"/>
</dbReference>
<dbReference type="SMART" id="SM00233">
    <property type="entry name" value="PH"/>
    <property type="match status" value="1"/>
</dbReference>
<dbReference type="InterPro" id="IPR011011">
    <property type="entry name" value="Znf_FYVE_PHD"/>
</dbReference>
<dbReference type="InterPro" id="IPR000306">
    <property type="entry name" value="Znf_FYVE"/>
</dbReference>
<dbReference type="InterPro" id="IPR000219">
    <property type="entry name" value="DH_dom"/>
</dbReference>
<feature type="compositionally biased region" description="Pro residues" evidence="9">
    <location>
        <begin position="29"/>
        <end position="40"/>
    </location>
</feature>
<evidence type="ECO:0008006" key="15">
    <source>
        <dbReference type="Google" id="ProtNLM"/>
    </source>
</evidence>
<keyword evidence="6" id="KW-0862">Zinc</keyword>
<accession>A0A7R9LF16</accession>
<dbReference type="SUPFAM" id="SSF50729">
    <property type="entry name" value="PH domain-like"/>
    <property type="match status" value="1"/>
</dbReference>
<dbReference type="CDD" id="cd00160">
    <property type="entry name" value="RhoGEF"/>
    <property type="match status" value="1"/>
</dbReference>
<dbReference type="SUPFAM" id="SSF48065">
    <property type="entry name" value="DBL homology domain (DH-domain)"/>
    <property type="match status" value="1"/>
</dbReference>
<dbReference type="InterPro" id="IPR051092">
    <property type="entry name" value="FYVE_RhoGEF_PH"/>
</dbReference>
<dbReference type="PANTHER" id="PTHR12673:SF267">
    <property type="entry name" value="PROTEIN CBG10230"/>
    <property type="match status" value="1"/>
</dbReference>
<evidence type="ECO:0000256" key="6">
    <source>
        <dbReference type="ARBA" id="ARBA00022833"/>
    </source>
</evidence>
<dbReference type="PROSITE" id="PS50003">
    <property type="entry name" value="PH_DOMAIN"/>
    <property type="match status" value="1"/>
</dbReference>
<evidence type="ECO:0000259" key="10">
    <source>
        <dbReference type="PROSITE" id="PS50003"/>
    </source>
</evidence>
<dbReference type="PROSITE" id="PS50178">
    <property type="entry name" value="ZF_FYVE"/>
    <property type="match status" value="1"/>
</dbReference>
<evidence type="ECO:0000256" key="8">
    <source>
        <dbReference type="PROSITE-ProRule" id="PRU00091"/>
    </source>
</evidence>
<evidence type="ECO:0000256" key="3">
    <source>
        <dbReference type="ARBA" id="ARBA00022658"/>
    </source>
</evidence>
<dbReference type="EMBL" id="CAJPIZ010021874">
    <property type="protein sequence ID" value="CAG2117770.1"/>
    <property type="molecule type" value="Genomic_DNA"/>
</dbReference>
<dbReference type="Gene3D" id="2.30.29.30">
    <property type="entry name" value="Pleckstrin-homology domain (PH domain)/Phosphotyrosine-binding domain (PTB)"/>
    <property type="match status" value="1"/>
</dbReference>
<evidence type="ECO:0000256" key="2">
    <source>
        <dbReference type="ARBA" id="ARBA00022490"/>
    </source>
</evidence>
<dbReference type="InterPro" id="IPR017455">
    <property type="entry name" value="Znf_FYVE-rel"/>
</dbReference>